<accession>A0A8K1CDJ6</accession>
<organism evidence="2 3">
    <name type="scientific">Pythium oligandrum</name>
    <name type="common">Mycoparasitic fungus</name>
    <dbReference type="NCBI Taxonomy" id="41045"/>
    <lineage>
        <taxon>Eukaryota</taxon>
        <taxon>Sar</taxon>
        <taxon>Stramenopiles</taxon>
        <taxon>Oomycota</taxon>
        <taxon>Peronosporomycetes</taxon>
        <taxon>Pythiales</taxon>
        <taxon>Pythiaceae</taxon>
        <taxon>Pythium</taxon>
    </lineage>
</organism>
<proteinExistence type="predicted"/>
<dbReference type="InterPro" id="IPR008983">
    <property type="entry name" value="Tumour_necrosis_fac-like_dom"/>
</dbReference>
<keyword evidence="1" id="KW-0175">Coiled coil</keyword>
<reference evidence="2" key="1">
    <citation type="submission" date="2019-03" db="EMBL/GenBank/DDBJ databases">
        <title>Long read genome sequence of the mycoparasitic Pythium oligandrum ATCC 38472 isolated from sugarbeet rhizosphere.</title>
        <authorList>
            <person name="Gaulin E."/>
        </authorList>
    </citation>
    <scope>NUCLEOTIDE SEQUENCE</scope>
    <source>
        <strain evidence="2">ATCC 38472_TT</strain>
    </source>
</reference>
<keyword evidence="3" id="KW-1185">Reference proteome</keyword>
<feature type="coiled-coil region" evidence="1">
    <location>
        <begin position="130"/>
        <end position="157"/>
    </location>
</feature>
<name>A0A8K1CDJ6_PYTOL</name>
<evidence type="ECO:0000313" key="2">
    <source>
        <dbReference type="EMBL" id="TMW61195.1"/>
    </source>
</evidence>
<protein>
    <submittedName>
        <fullName evidence="2">Uncharacterized protein</fullName>
    </submittedName>
</protein>
<dbReference type="SUPFAM" id="SSF49842">
    <property type="entry name" value="TNF-like"/>
    <property type="match status" value="1"/>
</dbReference>
<evidence type="ECO:0000313" key="3">
    <source>
        <dbReference type="Proteomes" id="UP000794436"/>
    </source>
</evidence>
<comment type="caution">
    <text evidence="2">The sequence shown here is derived from an EMBL/GenBank/DDBJ whole genome shotgun (WGS) entry which is preliminary data.</text>
</comment>
<evidence type="ECO:0000256" key="1">
    <source>
        <dbReference type="SAM" id="Coils"/>
    </source>
</evidence>
<dbReference type="EMBL" id="SPLM01000077">
    <property type="protein sequence ID" value="TMW61195.1"/>
    <property type="molecule type" value="Genomic_DNA"/>
</dbReference>
<dbReference type="AlphaFoldDB" id="A0A8K1CDJ6"/>
<gene>
    <name evidence="2" type="ORF">Poli38472_013658</name>
</gene>
<sequence>MSYRADGRVAFEEKEKLFRYRVRVGNEALTIWLEDCVIKAQWQTTELTTMDFVTEDNNIPRSDLVGYAQRFANALSALDTDNQSEYHRSLSPLDKEGSRRLEIAIQLHVGGYETKWEYEFLLMPIALERVDVLASQVRDLSEELERVKKNDESGKNEATASATFVTTGACVCNEFHKWRYPSTPSSVFRLDPGNAFIEVTRSGQFMIASSFHHSSSNNGTCYELTVNGKVVDTVTSYGASSGTIQIPSQTMVYSFNKGDRLQVQYRGKNSSYAGRLTKSQWQTMELTTKHFVNENNVIPHTDLVGYARRFANIFNVPTTEDKTEYIRTLYSPAETARAV</sequence>
<dbReference type="OrthoDB" id="123297at2759"/>
<dbReference type="Proteomes" id="UP000794436">
    <property type="component" value="Unassembled WGS sequence"/>
</dbReference>